<keyword evidence="1" id="KW-1133">Transmembrane helix</keyword>
<keyword evidence="3" id="KW-1185">Reference proteome</keyword>
<accession>A0AAV4V2Q8</accession>
<protein>
    <submittedName>
        <fullName evidence="2">Uncharacterized protein</fullName>
    </submittedName>
</protein>
<evidence type="ECO:0000256" key="1">
    <source>
        <dbReference type="SAM" id="Phobius"/>
    </source>
</evidence>
<feature type="non-terminal residue" evidence="2">
    <location>
        <position position="1"/>
    </location>
</feature>
<keyword evidence="1" id="KW-0812">Transmembrane</keyword>
<reference evidence="2 3" key="1">
    <citation type="submission" date="2021-06" db="EMBL/GenBank/DDBJ databases">
        <title>Caerostris darwini draft genome.</title>
        <authorList>
            <person name="Kono N."/>
            <person name="Arakawa K."/>
        </authorList>
    </citation>
    <scope>NUCLEOTIDE SEQUENCE [LARGE SCALE GENOMIC DNA]</scope>
</reference>
<dbReference type="Proteomes" id="UP001054837">
    <property type="component" value="Unassembled WGS sequence"/>
</dbReference>
<feature type="transmembrane region" description="Helical" evidence="1">
    <location>
        <begin position="6"/>
        <end position="30"/>
    </location>
</feature>
<dbReference type="AlphaFoldDB" id="A0AAV4V2Q8"/>
<comment type="caution">
    <text evidence="2">The sequence shown here is derived from an EMBL/GenBank/DDBJ whole genome shotgun (WGS) entry which is preliminary data.</text>
</comment>
<name>A0AAV4V2Q8_9ARAC</name>
<evidence type="ECO:0000313" key="2">
    <source>
        <dbReference type="EMBL" id="GIY64522.1"/>
    </source>
</evidence>
<evidence type="ECO:0000313" key="3">
    <source>
        <dbReference type="Proteomes" id="UP001054837"/>
    </source>
</evidence>
<sequence length="56" mass="6257">ETVENWNAVFFVTAAVYVASALFYAVFASAELQSWGKGKKDLKTASQTDEIYFIET</sequence>
<organism evidence="2 3">
    <name type="scientific">Caerostris darwini</name>
    <dbReference type="NCBI Taxonomy" id="1538125"/>
    <lineage>
        <taxon>Eukaryota</taxon>
        <taxon>Metazoa</taxon>
        <taxon>Ecdysozoa</taxon>
        <taxon>Arthropoda</taxon>
        <taxon>Chelicerata</taxon>
        <taxon>Arachnida</taxon>
        <taxon>Araneae</taxon>
        <taxon>Araneomorphae</taxon>
        <taxon>Entelegynae</taxon>
        <taxon>Araneoidea</taxon>
        <taxon>Araneidae</taxon>
        <taxon>Caerostris</taxon>
    </lineage>
</organism>
<proteinExistence type="predicted"/>
<gene>
    <name evidence="2" type="ORF">CDAR_443371</name>
</gene>
<dbReference type="EMBL" id="BPLQ01012328">
    <property type="protein sequence ID" value="GIY64522.1"/>
    <property type="molecule type" value="Genomic_DNA"/>
</dbReference>
<keyword evidence="1" id="KW-0472">Membrane</keyword>